<accession>A0AAD4GJA6</accession>
<dbReference type="EMBL" id="WHUW01000004">
    <property type="protein sequence ID" value="KAF8447415.1"/>
    <property type="molecule type" value="Genomic_DNA"/>
</dbReference>
<dbReference type="Proteomes" id="UP001194468">
    <property type="component" value="Unassembled WGS sequence"/>
</dbReference>
<proteinExistence type="predicted"/>
<name>A0AAD4GJA6_BOLED</name>
<evidence type="ECO:0000313" key="1">
    <source>
        <dbReference type="EMBL" id="KAF8447415.1"/>
    </source>
</evidence>
<protein>
    <submittedName>
        <fullName evidence="1">Uncharacterized protein</fullName>
    </submittedName>
</protein>
<reference evidence="1" key="1">
    <citation type="submission" date="2019-10" db="EMBL/GenBank/DDBJ databases">
        <authorList>
            <consortium name="DOE Joint Genome Institute"/>
            <person name="Kuo A."/>
            <person name="Miyauchi S."/>
            <person name="Kiss E."/>
            <person name="Drula E."/>
            <person name="Kohler A."/>
            <person name="Sanchez-Garcia M."/>
            <person name="Andreopoulos B."/>
            <person name="Barry K.W."/>
            <person name="Bonito G."/>
            <person name="Buee M."/>
            <person name="Carver A."/>
            <person name="Chen C."/>
            <person name="Cichocki N."/>
            <person name="Clum A."/>
            <person name="Culley D."/>
            <person name="Crous P.W."/>
            <person name="Fauchery L."/>
            <person name="Girlanda M."/>
            <person name="Hayes R."/>
            <person name="Keri Z."/>
            <person name="LaButti K."/>
            <person name="Lipzen A."/>
            <person name="Lombard V."/>
            <person name="Magnuson J."/>
            <person name="Maillard F."/>
            <person name="Morin E."/>
            <person name="Murat C."/>
            <person name="Nolan M."/>
            <person name="Ohm R."/>
            <person name="Pangilinan J."/>
            <person name="Pereira M."/>
            <person name="Perotto S."/>
            <person name="Peter M."/>
            <person name="Riley R."/>
            <person name="Sitrit Y."/>
            <person name="Stielow B."/>
            <person name="Szollosi G."/>
            <person name="Zifcakova L."/>
            <person name="Stursova M."/>
            <person name="Spatafora J.W."/>
            <person name="Tedersoo L."/>
            <person name="Vaario L.-M."/>
            <person name="Yamada A."/>
            <person name="Yan M."/>
            <person name="Wang P."/>
            <person name="Xu J."/>
            <person name="Bruns T."/>
            <person name="Baldrian P."/>
            <person name="Vilgalys R."/>
            <person name="Henrissat B."/>
            <person name="Grigoriev I.V."/>
            <person name="Hibbett D."/>
            <person name="Nagy L.G."/>
            <person name="Martin F.M."/>
        </authorList>
    </citation>
    <scope>NUCLEOTIDE SEQUENCE</scope>
    <source>
        <strain evidence="1">BED1</strain>
    </source>
</reference>
<comment type="caution">
    <text evidence="1">The sequence shown here is derived from an EMBL/GenBank/DDBJ whole genome shotgun (WGS) entry which is preliminary data.</text>
</comment>
<organism evidence="1 2">
    <name type="scientific">Boletus edulis BED1</name>
    <dbReference type="NCBI Taxonomy" id="1328754"/>
    <lineage>
        <taxon>Eukaryota</taxon>
        <taxon>Fungi</taxon>
        <taxon>Dikarya</taxon>
        <taxon>Basidiomycota</taxon>
        <taxon>Agaricomycotina</taxon>
        <taxon>Agaricomycetes</taxon>
        <taxon>Agaricomycetidae</taxon>
        <taxon>Boletales</taxon>
        <taxon>Boletineae</taxon>
        <taxon>Boletaceae</taxon>
        <taxon>Boletoideae</taxon>
        <taxon>Boletus</taxon>
    </lineage>
</organism>
<sequence length="145" mass="16527">MQGSGSAKRMRRYNPWTLAILFVYADTHVRRAENIWDWNSLVVNVELRTAGDYYNKHSILGRNTNKGKGEEIYHSARDIQSTLATDDLKVMKGTKRSPENDVCMGIGKHTGAVQVVCLLIAVLERGRKRRKRGGTEVEKGQRLRR</sequence>
<keyword evidence="2" id="KW-1185">Reference proteome</keyword>
<evidence type="ECO:0000313" key="2">
    <source>
        <dbReference type="Proteomes" id="UP001194468"/>
    </source>
</evidence>
<reference evidence="1" key="2">
    <citation type="journal article" date="2020" name="Nat. Commun.">
        <title>Large-scale genome sequencing of mycorrhizal fungi provides insights into the early evolution of symbiotic traits.</title>
        <authorList>
            <person name="Miyauchi S."/>
            <person name="Kiss E."/>
            <person name="Kuo A."/>
            <person name="Drula E."/>
            <person name="Kohler A."/>
            <person name="Sanchez-Garcia M."/>
            <person name="Morin E."/>
            <person name="Andreopoulos B."/>
            <person name="Barry K.W."/>
            <person name="Bonito G."/>
            <person name="Buee M."/>
            <person name="Carver A."/>
            <person name="Chen C."/>
            <person name="Cichocki N."/>
            <person name="Clum A."/>
            <person name="Culley D."/>
            <person name="Crous P.W."/>
            <person name="Fauchery L."/>
            <person name="Girlanda M."/>
            <person name="Hayes R.D."/>
            <person name="Keri Z."/>
            <person name="LaButti K."/>
            <person name="Lipzen A."/>
            <person name="Lombard V."/>
            <person name="Magnuson J."/>
            <person name="Maillard F."/>
            <person name="Murat C."/>
            <person name="Nolan M."/>
            <person name="Ohm R.A."/>
            <person name="Pangilinan J."/>
            <person name="Pereira M.F."/>
            <person name="Perotto S."/>
            <person name="Peter M."/>
            <person name="Pfister S."/>
            <person name="Riley R."/>
            <person name="Sitrit Y."/>
            <person name="Stielow J.B."/>
            <person name="Szollosi G."/>
            <person name="Zifcakova L."/>
            <person name="Stursova M."/>
            <person name="Spatafora J.W."/>
            <person name="Tedersoo L."/>
            <person name="Vaario L.M."/>
            <person name="Yamada A."/>
            <person name="Yan M."/>
            <person name="Wang P."/>
            <person name="Xu J."/>
            <person name="Bruns T."/>
            <person name="Baldrian P."/>
            <person name="Vilgalys R."/>
            <person name="Dunand C."/>
            <person name="Henrissat B."/>
            <person name="Grigoriev I.V."/>
            <person name="Hibbett D."/>
            <person name="Nagy L.G."/>
            <person name="Martin F.M."/>
        </authorList>
    </citation>
    <scope>NUCLEOTIDE SEQUENCE</scope>
    <source>
        <strain evidence="1">BED1</strain>
    </source>
</reference>
<dbReference type="AlphaFoldDB" id="A0AAD4GJA6"/>
<gene>
    <name evidence="1" type="ORF">L210DRAFT_3501099</name>
</gene>